<feature type="region of interest" description="Disordered" evidence="1">
    <location>
        <begin position="683"/>
        <end position="756"/>
    </location>
</feature>
<keyword evidence="3" id="KW-1185">Reference proteome</keyword>
<feature type="compositionally biased region" description="Polar residues" evidence="1">
    <location>
        <begin position="720"/>
        <end position="731"/>
    </location>
</feature>
<evidence type="ECO:0000256" key="1">
    <source>
        <dbReference type="SAM" id="MobiDB-lite"/>
    </source>
</evidence>
<feature type="compositionally biased region" description="Low complexity" evidence="1">
    <location>
        <begin position="691"/>
        <end position="701"/>
    </location>
</feature>
<feature type="region of interest" description="Disordered" evidence="1">
    <location>
        <begin position="636"/>
        <end position="658"/>
    </location>
</feature>
<feature type="region of interest" description="Disordered" evidence="1">
    <location>
        <begin position="454"/>
        <end position="571"/>
    </location>
</feature>
<dbReference type="AlphaFoldDB" id="A0AAN6NGE7"/>
<evidence type="ECO:0000313" key="3">
    <source>
        <dbReference type="Proteomes" id="UP001303473"/>
    </source>
</evidence>
<name>A0AAN6NGE7_9PEZI</name>
<feature type="compositionally biased region" description="Polar residues" evidence="1">
    <location>
        <begin position="540"/>
        <end position="559"/>
    </location>
</feature>
<protein>
    <submittedName>
        <fullName evidence="2">Uncharacterized protein</fullName>
    </submittedName>
</protein>
<accession>A0AAN6NGE7</accession>
<proteinExistence type="predicted"/>
<gene>
    <name evidence="2" type="ORF">QBC46DRAFT_421512</name>
</gene>
<dbReference type="Proteomes" id="UP001303473">
    <property type="component" value="Unassembled WGS sequence"/>
</dbReference>
<comment type="caution">
    <text evidence="2">The sequence shown here is derived from an EMBL/GenBank/DDBJ whole genome shotgun (WGS) entry which is preliminary data.</text>
</comment>
<feature type="region of interest" description="Disordered" evidence="1">
    <location>
        <begin position="244"/>
        <end position="291"/>
    </location>
</feature>
<feature type="region of interest" description="Disordered" evidence="1">
    <location>
        <begin position="197"/>
        <end position="216"/>
    </location>
</feature>
<sequence length="756" mass="83801">MSQNFNPMNLGLLGSRPTMPTMSRFPVRGGQPAGLPMMYPLPGIDTFPPGKLRKAFELIDNMLLHEKRFGVLPPPGLVVDADGRHRDLAVSILQWLHNCGPDFNAHKHAVEMINQLRPPRIDLERHLENTDHQWQGLIDSIEHCREIKSEYVKYHDKAPSPRAPMPKDFPHNNWAKQKELAKELFDAIVDFSEITDGKRADPKKPKNVKIKKEEDEDAEGKLSLFPTLAPFYYSRILEIDDDAKGENAEEKGKAKAQTSSKGKGKQSEAEKAEPSEEGEDQDGSASPVFKENHHVQRVRKLSNIEVEILAWELLYTIKEVQEGRYNIGKWTYDWRHDNYDTFLDRFLDVLDACKKSKAVVHGMLTANFASRIASAPFTEFHRKVTNKEINSQRDLQVKVAIKVLGGDLGLQVTENLGLQDATGKVVIPAADLPPVLKQARANIKRRIDESIEQRVTRKRRATKAAKAAKEEDDSSDAGPANPEAAQPANRSRRKSNRGNRKKSGSATTRGQAPAPEAATPPDSPTGSPAAPTEDPLLASPESTVTSNFGSLSGTPTLSPELTLPGNGGMMLHPLPLPMHHHMSSMQHQQLQPQTAYSDNISNEAIMARNRQLQLDWVQQRRLAEMDQQLQFSHFGAGSHALDTSGPPQGLALPPRAESPFRPQLQLQGQRPLSAVEMAQVQYRAQQSKVRSQGQGSTSDSSGPDHIYGAGLHNDADPFHTSFNQSFTTQSFGPRFTPNLAASFSSSLGEEEDEELS</sequence>
<evidence type="ECO:0000313" key="2">
    <source>
        <dbReference type="EMBL" id="KAK3943227.1"/>
    </source>
</evidence>
<organism evidence="2 3">
    <name type="scientific">Diplogelasinospora grovesii</name>
    <dbReference type="NCBI Taxonomy" id="303347"/>
    <lineage>
        <taxon>Eukaryota</taxon>
        <taxon>Fungi</taxon>
        <taxon>Dikarya</taxon>
        <taxon>Ascomycota</taxon>
        <taxon>Pezizomycotina</taxon>
        <taxon>Sordariomycetes</taxon>
        <taxon>Sordariomycetidae</taxon>
        <taxon>Sordariales</taxon>
        <taxon>Diplogelasinosporaceae</taxon>
        <taxon>Diplogelasinospora</taxon>
    </lineage>
</organism>
<reference evidence="3" key="1">
    <citation type="journal article" date="2023" name="Mol. Phylogenet. Evol.">
        <title>Genome-scale phylogeny and comparative genomics of the fungal order Sordariales.</title>
        <authorList>
            <person name="Hensen N."/>
            <person name="Bonometti L."/>
            <person name="Westerberg I."/>
            <person name="Brannstrom I.O."/>
            <person name="Guillou S."/>
            <person name="Cros-Aarteil S."/>
            <person name="Calhoun S."/>
            <person name="Haridas S."/>
            <person name="Kuo A."/>
            <person name="Mondo S."/>
            <person name="Pangilinan J."/>
            <person name="Riley R."/>
            <person name="LaButti K."/>
            <person name="Andreopoulos B."/>
            <person name="Lipzen A."/>
            <person name="Chen C."/>
            <person name="Yan M."/>
            <person name="Daum C."/>
            <person name="Ng V."/>
            <person name="Clum A."/>
            <person name="Steindorff A."/>
            <person name="Ohm R.A."/>
            <person name="Martin F."/>
            <person name="Silar P."/>
            <person name="Natvig D.O."/>
            <person name="Lalanne C."/>
            <person name="Gautier V."/>
            <person name="Ament-Velasquez S.L."/>
            <person name="Kruys A."/>
            <person name="Hutchinson M.I."/>
            <person name="Powell A.J."/>
            <person name="Barry K."/>
            <person name="Miller A.N."/>
            <person name="Grigoriev I.V."/>
            <person name="Debuchy R."/>
            <person name="Gladieux P."/>
            <person name="Hiltunen Thoren M."/>
            <person name="Johannesson H."/>
        </authorList>
    </citation>
    <scope>NUCLEOTIDE SEQUENCE [LARGE SCALE GENOMIC DNA]</scope>
    <source>
        <strain evidence="3">CBS 340.73</strain>
    </source>
</reference>
<feature type="compositionally biased region" description="Basic and acidic residues" evidence="1">
    <location>
        <begin position="265"/>
        <end position="274"/>
    </location>
</feature>
<dbReference type="EMBL" id="MU853767">
    <property type="protein sequence ID" value="KAK3943227.1"/>
    <property type="molecule type" value="Genomic_DNA"/>
</dbReference>
<feature type="compositionally biased region" description="Basic residues" evidence="1">
    <location>
        <begin position="490"/>
        <end position="503"/>
    </location>
</feature>
<feature type="compositionally biased region" description="Basic and acidic residues" evidence="1">
    <location>
        <begin position="244"/>
        <end position="253"/>
    </location>
</feature>